<keyword evidence="2" id="KW-1185">Reference proteome</keyword>
<name>A0ABT6V835_9FLAO</name>
<protein>
    <submittedName>
        <fullName evidence="1">Uncharacterized protein</fullName>
    </submittedName>
</protein>
<comment type="caution">
    <text evidence="1">The sequence shown here is derived from an EMBL/GenBank/DDBJ whole genome shotgun (WGS) entry which is preliminary data.</text>
</comment>
<accession>A0ABT6V835</accession>
<gene>
    <name evidence="1" type="ORF">QLS65_05665</name>
</gene>
<sequence length="84" mass="9674">MGNVKQNAYHVKLKIIPTEKGFKSSFIQGIVFDDTPSLAEKRAVENLKEWVATETMNFEIKIQSTVKLRKDFMFHPEAKKTDSN</sequence>
<reference evidence="1 2" key="1">
    <citation type="submission" date="2023-04" db="EMBL/GenBank/DDBJ databases">
        <title>Two novel species of Flavobacterium.</title>
        <authorList>
            <person name="Liu Q."/>
            <person name="Xin Y.-H."/>
        </authorList>
    </citation>
    <scope>NUCLEOTIDE SEQUENCE [LARGE SCALE GENOMIC DNA]</scope>
    <source>
        <strain evidence="1 2">LB1P51</strain>
    </source>
</reference>
<organism evidence="1 2">
    <name type="scientific">Flavobacterium algoritolerans</name>
    <dbReference type="NCBI Taxonomy" id="3041254"/>
    <lineage>
        <taxon>Bacteria</taxon>
        <taxon>Pseudomonadati</taxon>
        <taxon>Bacteroidota</taxon>
        <taxon>Flavobacteriia</taxon>
        <taxon>Flavobacteriales</taxon>
        <taxon>Flavobacteriaceae</taxon>
        <taxon>Flavobacterium</taxon>
    </lineage>
</organism>
<evidence type="ECO:0000313" key="1">
    <source>
        <dbReference type="EMBL" id="MDI5894369.1"/>
    </source>
</evidence>
<dbReference type="Proteomes" id="UP001243403">
    <property type="component" value="Unassembled WGS sequence"/>
</dbReference>
<proteinExistence type="predicted"/>
<dbReference type="EMBL" id="JASCRZ010000002">
    <property type="protein sequence ID" value="MDI5894369.1"/>
    <property type="molecule type" value="Genomic_DNA"/>
</dbReference>
<evidence type="ECO:0000313" key="2">
    <source>
        <dbReference type="Proteomes" id="UP001243403"/>
    </source>
</evidence>
<dbReference type="RefSeq" id="WP_282715836.1">
    <property type="nucleotide sequence ID" value="NZ_JASCRZ010000002.1"/>
</dbReference>